<dbReference type="PANTHER" id="PTHR43806:SF11">
    <property type="entry name" value="CEREVISIN-RELATED"/>
    <property type="match status" value="1"/>
</dbReference>
<reference evidence="10" key="1">
    <citation type="submission" date="2017-09" db="EMBL/GenBank/DDBJ databases">
        <authorList>
            <person name="Feng G."/>
            <person name="Zhu H."/>
        </authorList>
    </citation>
    <scope>NUCLEOTIDE SEQUENCE [LARGE SCALE GENOMIC DNA]</scope>
    <source>
        <strain evidence="10">1PNM-20</strain>
    </source>
</reference>
<evidence type="ECO:0000256" key="4">
    <source>
        <dbReference type="ARBA" id="ARBA00022801"/>
    </source>
</evidence>
<keyword evidence="4 6" id="KW-0378">Hydrolase</keyword>
<protein>
    <recommendedName>
        <fullName evidence="8">Peptidase S8/S53 domain-containing protein</fullName>
    </recommendedName>
</protein>
<dbReference type="Proteomes" id="UP000218151">
    <property type="component" value="Unassembled WGS sequence"/>
</dbReference>
<dbReference type="CDD" id="cd04848">
    <property type="entry name" value="Peptidases_S8_Autotransporter_serine_protease_like"/>
    <property type="match status" value="1"/>
</dbReference>
<evidence type="ECO:0000256" key="1">
    <source>
        <dbReference type="ARBA" id="ARBA00011073"/>
    </source>
</evidence>
<feature type="active site" description="Charge relay system" evidence="6">
    <location>
        <position position="375"/>
    </location>
</feature>
<feature type="signal peptide" evidence="7">
    <location>
        <begin position="1"/>
        <end position="26"/>
    </location>
</feature>
<dbReference type="PANTHER" id="PTHR43806">
    <property type="entry name" value="PEPTIDASE S8"/>
    <property type="match status" value="1"/>
</dbReference>
<dbReference type="SUPFAM" id="SSF52743">
    <property type="entry name" value="Subtilisin-like"/>
    <property type="match status" value="1"/>
</dbReference>
<evidence type="ECO:0000256" key="2">
    <source>
        <dbReference type="ARBA" id="ARBA00022670"/>
    </source>
</evidence>
<dbReference type="GO" id="GO:0004252">
    <property type="term" value="F:serine-type endopeptidase activity"/>
    <property type="evidence" value="ECO:0007669"/>
    <property type="project" value="UniProtKB-UniRule"/>
</dbReference>
<comment type="caution">
    <text evidence="9">The sequence shown here is derived from an EMBL/GenBank/DDBJ whole genome shotgun (WGS) entry which is preliminary data.</text>
</comment>
<proteinExistence type="inferred from homology"/>
<feature type="active site" description="Charge relay system" evidence="6">
    <location>
        <position position="351"/>
    </location>
</feature>
<feature type="active site" description="Charge relay system" evidence="6">
    <location>
        <position position="582"/>
    </location>
</feature>
<feature type="chain" id="PRO_5012562055" description="Peptidase S8/S53 domain-containing protein" evidence="7">
    <location>
        <begin position="27"/>
        <end position="1085"/>
    </location>
</feature>
<dbReference type="InterPro" id="IPR050131">
    <property type="entry name" value="Peptidase_S8_subtilisin-like"/>
</dbReference>
<dbReference type="InterPro" id="IPR036852">
    <property type="entry name" value="Peptidase_S8/S53_dom_sf"/>
</dbReference>
<keyword evidence="10" id="KW-1185">Reference proteome</keyword>
<dbReference type="PROSITE" id="PS51892">
    <property type="entry name" value="SUBTILASE"/>
    <property type="match status" value="1"/>
</dbReference>
<dbReference type="Pfam" id="PF00082">
    <property type="entry name" value="Peptidase_S8"/>
    <property type="match status" value="1"/>
</dbReference>
<evidence type="ECO:0000256" key="5">
    <source>
        <dbReference type="ARBA" id="ARBA00022825"/>
    </source>
</evidence>
<dbReference type="PRINTS" id="PR00723">
    <property type="entry name" value="SUBTILISIN"/>
</dbReference>
<dbReference type="OrthoDB" id="5405281at2"/>
<dbReference type="SUPFAM" id="SSF56935">
    <property type="entry name" value="Porins"/>
    <property type="match status" value="1"/>
</dbReference>
<evidence type="ECO:0000256" key="3">
    <source>
        <dbReference type="ARBA" id="ARBA00022729"/>
    </source>
</evidence>
<organism evidence="9 10">
    <name type="scientific">Sphingomonas lenta</name>
    <dbReference type="NCBI Taxonomy" id="1141887"/>
    <lineage>
        <taxon>Bacteria</taxon>
        <taxon>Pseudomonadati</taxon>
        <taxon>Pseudomonadota</taxon>
        <taxon>Alphaproteobacteria</taxon>
        <taxon>Sphingomonadales</taxon>
        <taxon>Sphingomonadaceae</taxon>
        <taxon>Sphingomonas</taxon>
    </lineage>
</organism>
<gene>
    <name evidence="9" type="ORF">CKY28_14265</name>
</gene>
<dbReference type="InterPro" id="IPR015500">
    <property type="entry name" value="Peptidase_S8_subtilisin-rel"/>
</dbReference>
<dbReference type="EMBL" id="NSLI01000004">
    <property type="protein sequence ID" value="PAX07197.1"/>
    <property type="molecule type" value="Genomic_DNA"/>
</dbReference>
<dbReference type="InterPro" id="IPR023828">
    <property type="entry name" value="Peptidase_S8_Ser-AS"/>
</dbReference>
<dbReference type="InterPro" id="IPR034061">
    <property type="entry name" value="Peptidases_S8_Autotransporter"/>
</dbReference>
<dbReference type="InterPro" id="IPR000209">
    <property type="entry name" value="Peptidase_S8/S53_dom"/>
</dbReference>
<keyword evidence="2 6" id="KW-0645">Protease</keyword>
<dbReference type="RefSeq" id="WP_095999022.1">
    <property type="nucleotide sequence ID" value="NZ_NSLI01000004.1"/>
</dbReference>
<dbReference type="PROSITE" id="PS00138">
    <property type="entry name" value="SUBTILASE_SER"/>
    <property type="match status" value="1"/>
</dbReference>
<feature type="domain" description="Peptidase S8/S53" evidence="8">
    <location>
        <begin position="371"/>
        <end position="632"/>
    </location>
</feature>
<dbReference type="AlphaFoldDB" id="A0A2A2SD60"/>
<evidence type="ECO:0000313" key="9">
    <source>
        <dbReference type="EMBL" id="PAX07197.1"/>
    </source>
</evidence>
<accession>A0A2A2SD60</accession>
<sequence>MTETKHQLLATTAVALSFAIAAPAAAQTAAAPKPGAPVSSASGRTKGTIRPFAPVAPDLTTVDVTAAGKGDRGTIRPFTPVAPDADLSSEVRLVPMAGKGDRGVIRPFGGPFLLHDGRYTAFAGDIVGTSSRIRAFEDTLGVSSSRIRAFAGELNGLSSRIRAFWSDPAVSGTYSYTPTSNTFWGTQYSQSSSLLASSSRIRAFDGNLEAYSSRIRAFADGLRSVDGTLKSFDSAPTNYTGIRNEIFTMVAATKGVWGSAVTAQTGKTFEDGFSNRMLSKWGINLSDARSIAGLNEVDLELFLLDWRDNVMLFSGVDSVDHWMKAINWTPSMTHQAQSGLYGAKVKVGLLDFSVTGDPKANVIRSAGISQVAGAHGNAVASLIVGAHDGRGVMGLAPRAEIVAWNPFDATESASWTHIKAGLNTLGTDAHVINLSLGVPGWTFHPDWKPVLGDSAIKSKIQDGVFVIAAGNDGFTQTKNVDMTAAFDSTFLVVGSVDPNNVISNFSNRPGNVCLTDGFVCKNTARWTKSNPWFVEKSDYIKESGLLMNRFLVAPGELMLVDDGTGNYSAGVKSNVTRLSGTSFAAPLVSGTVALIAERWPWLLDKPLDVAHIILSSARDLGEPGTDPVYGRGMLDVEAAMSPLDWNKVTIKQSLNGGALTDTTLATLRNTSSYTRSTWDYNRAYFYVFENTTSSWRDFYVPMSSKLVGMQVGSNRDQMNWYLRSRFQAALGSPTRFAGTGSDAFGAQRFSAPMAGFGDLAASVSVTPKAWRPGLRQSTSPFDTAVAFQSASGRVAMRFGSGVGGADVDGQRGFALQSDYDVLNGGANPFLGLASGAAYAAADVALGDRLTLTAGVSNQSARRDTDQMPFQDRVALGGLDAYQATASVLSARYRATGWLTATASYTMLDEGAGLLGTQSLDASDFAHGSTTDAATIGADVTPGHGLTFSVSGTLGRTREADLGRQNMGVADGGLVSSAFQVALSKNGLFDGSDRARVTLAQPLHVESGSVAVNQVKVVDRTTGRLGTEVETFELNSGTRRFVAEAMYGRSMLDGRGELSLFGRADLKSDAAAQPSMTVGGSMRLSF</sequence>
<keyword evidence="5 6" id="KW-0720">Serine protease</keyword>
<evidence type="ECO:0000313" key="10">
    <source>
        <dbReference type="Proteomes" id="UP000218151"/>
    </source>
</evidence>
<dbReference type="GO" id="GO:0006508">
    <property type="term" value="P:proteolysis"/>
    <property type="evidence" value="ECO:0007669"/>
    <property type="project" value="UniProtKB-KW"/>
</dbReference>
<evidence type="ECO:0000256" key="6">
    <source>
        <dbReference type="PROSITE-ProRule" id="PRU01240"/>
    </source>
</evidence>
<dbReference type="Gene3D" id="3.40.50.200">
    <property type="entry name" value="Peptidase S8/S53 domain"/>
    <property type="match status" value="1"/>
</dbReference>
<comment type="similarity">
    <text evidence="1 6">Belongs to the peptidase S8 family.</text>
</comment>
<evidence type="ECO:0000256" key="7">
    <source>
        <dbReference type="SAM" id="SignalP"/>
    </source>
</evidence>
<keyword evidence="3 7" id="KW-0732">Signal</keyword>
<evidence type="ECO:0000259" key="8">
    <source>
        <dbReference type="Pfam" id="PF00082"/>
    </source>
</evidence>
<name>A0A2A2SD60_9SPHN</name>